<evidence type="ECO:0000256" key="1">
    <source>
        <dbReference type="SAM" id="MobiDB-lite"/>
    </source>
</evidence>
<keyword evidence="2" id="KW-0812">Transmembrane</keyword>
<dbReference type="KEGG" id="reu:Reut_B4398"/>
<evidence type="ECO:0000256" key="2">
    <source>
        <dbReference type="SAM" id="Phobius"/>
    </source>
</evidence>
<name>Q46SY4_CUPPJ</name>
<evidence type="ECO:0008006" key="4">
    <source>
        <dbReference type="Google" id="ProtNLM"/>
    </source>
</evidence>
<gene>
    <name evidence="3" type="ordered locus">Reut_B4398</name>
</gene>
<proteinExistence type="predicted"/>
<accession>Q46SY4</accession>
<dbReference type="HOGENOM" id="CLU_2568105_0_0_4"/>
<feature type="region of interest" description="Disordered" evidence="1">
    <location>
        <begin position="59"/>
        <end position="81"/>
    </location>
</feature>
<dbReference type="EMBL" id="CP000091">
    <property type="protein sequence ID" value="AAZ63750.1"/>
    <property type="molecule type" value="Genomic_DNA"/>
</dbReference>
<feature type="region of interest" description="Disordered" evidence="1">
    <location>
        <begin position="1"/>
        <end position="24"/>
    </location>
</feature>
<feature type="transmembrane region" description="Helical" evidence="2">
    <location>
        <begin position="33"/>
        <end position="55"/>
    </location>
</feature>
<feature type="compositionally biased region" description="Low complexity" evidence="1">
    <location>
        <begin position="59"/>
        <end position="68"/>
    </location>
</feature>
<reference evidence="3" key="1">
    <citation type="submission" date="2005-08" db="EMBL/GenBank/DDBJ databases">
        <title>Complete sequence of chromosome 2 of Ralstonia eutropha JMP134.</title>
        <authorList>
            <person name="Copeland A."/>
            <person name="Lucas S."/>
            <person name="Lapidus A."/>
            <person name="Barry K."/>
            <person name="Detter J.C."/>
            <person name="Glavina T."/>
            <person name="Hammon N."/>
            <person name="Israni S."/>
            <person name="Pitluck S."/>
            <person name="Goltsman E."/>
            <person name="Martinez M."/>
            <person name="Schmutz J."/>
            <person name="Larimer F."/>
            <person name="Land M."/>
            <person name="Lykidis A."/>
            <person name="Richardson P."/>
        </authorList>
    </citation>
    <scope>NUCLEOTIDE SEQUENCE [LARGE SCALE GENOMIC DNA]</scope>
    <source>
        <strain evidence="3">JMP134</strain>
    </source>
</reference>
<organism evidence="3">
    <name type="scientific">Cupriavidus pinatubonensis (strain JMP 134 / LMG 1197)</name>
    <name type="common">Cupriavidus necator (strain JMP 134)</name>
    <dbReference type="NCBI Taxonomy" id="264198"/>
    <lineage>
        <taxon>Bacteria</taxon>
        <taxon>Pseudomonadati</taxon>
        <taxon>Pseudomonadota</taxon>
        <taxon>Betaproteobacteria</taxon>
        <taxon>Burkholderiales</taxon>
        <taxon>Burkholderiaceae</taxon>
        <taxon>Cupriavidus</taxon>
    </lineage>
</organism>
<keyword evidence="2" id="KW-0472">Membrane</keyword>
<sequence length="81" mass="8632">MSDVTNAAHTPPLPAPRAVQKNQKEQGQEMQHVVAYGAYFVACLIALLAAARWIARNHPALRDAAPPRAAEKDDSSTPAGT</sequence>
<keyword evidence="2" id="KW-1133">Transmembrane helix</keyword>
<evidence type="ECO:0000313" key="3">
    <source>
        <dbReference type="EMBL" id="AAZ63750.1"/>
    </source>
</evidence>
<protein>
    <recommendedName>
        <fullName evidence="4">Transmembrane protein</fullName>
    </recommendedName>
</protein>
<dbReference type="AlphaFoldDB" id="Q46SY4"/>